<keyword evidence="2" id="KW-1185">Reference proteome</keyword>
<evidence type="ECO:0000313" key="2">
    <source>
        <dbReference type="Proteomes" id="UP000527355"/>
    </source>
</evidence>
<protein>
    <submittedName>
        <fullName evidence="1">Uncharacterized protein</fullName>
    </submittedName>
</protein>
<accession>A0A7J7V3A6</accession>
<name>A0A7J7V3A6_MYOMY</name>
<sequence length="143" mass="15956">MLREKKATLVVFLDLLSSCPPASHLGNGMSAHVGYTGAPQHRASLKIFDLRNPFFRHDRRVSFLEGDTPGDLPGSRQVWQVQHNSGWQRVNSSLHWDPKGLISLSPPCLQQRQQARGIHQLLGVLLHSKVTQSQHQVGLGFPL</sequence>
<comment type="caution">
    <text evidence="1">The sequence shown here is derived from an EMBL/GenBank/DDBJ whole genome shotgun (WGS) entry which is preliminary data.</text>
</comment>
<evidence type="ECO:0000313" key="1">
    <source>
        <dbReference type="EMBL" id="KAF6319667.1"/>
    </source>
</evidence>
<dbReference type="Proteomes" id="UP000527355">
    <property type="component" value="Unassembled WGS sequence"/>
</dbReference>
<proteinExistence type="predicted"/>
<organism evidence="1 2">
    <name type="scientific">Myotis myotis</name>
    <name type="common">Greater mouse-eared bat</name>
    <name type="synonym">Vespertilio myotis</name>
    <dbReference type="NCBI Taxonomy" id="51298"/>
    <lineage>
        <taxon>Eukaryota</taxon>
        <taxon>Metazoa</taxon>
        <taxon>Chordata</taxon>
        <taxon>Craniata</taxon>
        <taxon>Vertebrata</taxon>
        <taxon>Euteleostomi</taxon>
        <taxon>Mammalia</taxon>
        <taxon>Eutheria</taxon>
        <taxon>Laurasiatheria</taxon>
        <taxon>Chiroptera</taxon>
        <taxon>Yangochiroptera</taxon>
        <taxon>Vespertilionidae</taxon>
        <taxon>Myotis</taxon>
    </lineage>
</organism>
<reference evidence="1 2" key="1">
    <citation type="journal article" date="2020" name="Nature">
        <title>Six reference-quality genomes reveal evolution of bat adaptations.</title>
        <authorList>
            <person name="Jebb D."/>
            <person name="Huang Z."/>
            <person name="Pippel M."/>
            <person name="Hughes G.M."/>
            <person name="Lavrichenko K."/>
            <person name="Devanna P."/>
            <person name="Winkler S."/>
            <person name="Jermiin L.S."/>
            <person name="Skirmuntt E.C."/>
            <person name="Katzourakis A."/>
            <person name="Burkitt-Gray L."/>
            <person name="Ray D.A."/>
            <person name="Sullivan K.A.M."/>
            <person name="Roscito J.G."/>
            <person name="Kirilenko B.M."/>
            <person name="Davalos L.M."/>
            <person name="Corthals A.P."/>
            <person name="Power M.L."/>
            <person name="Jones G."/>
            <person name="Ransome R.D."/>
            <person name="Dechmann D.K.N."/>
            <person name="Locatelli A.G."/>
            <person name="Puechmaille S.J."/>
            <person name="Fedrigo O."/>
            <person name="Jarvis E.D."/>
            <person name="Hiller M."/>
            <person name="Vernes S.C."/>
            <person name="Myers E.W."/>
            <person name="Teeling E.C."/>
        </authorList>
    </citation>
    <scope>NUCLEOTIDE SEQUENCE [LARGE SCALE GENOMIC DNA]</scope>
    <source>
        <strain evidence="1">MMyoMyo1</strain>
        <tissue evidence="1">Flight muscle</tissue>
    </source>
</reference>
<dbReference type="EMBL" id="JABWUV010000011">
    <property type="protein sequence ID" value="KAF6319667.1"/>
    <property type="molecule type" value="Genomic_DNA"/>
</dbReference>
<dbReference type="AlphaFoldDB" id="A0A7J7V3A6"/>
<gene>
    <name evidence="1" type="ORF">mMyoMyo1_008408</name>
</gene>